<dbReference type="PANTHER" id="PTHR12210">
    <property type="entry name" value="DULLARD PROTEIN PHOSPHATASE"/>
    <property type="match status" value="1"/>
</dbReference>
<dbReference type="InterPro" id="IPR036412">
    <property type="entry name" value="HAD-like_sf"/>
</dbReference>
<dbReference type="Proteomes" id="UP000588068">
    <property type="component" value="Unassembled WGS sequence"/>
</dbReference>
<dbReference type="GO" id="GO:0004722">
    <property type="term" value="F:protein serine/threonine phosphatase activity"/>
    <property type="evidence" value="ECO:0007669"/>
    <property type="project" value="UniProtKB-EC"/>
</dbReference>
<dbReference type="PROSITE" id="PS50969">
    <property type="entry name" value="FCP1"/>
    <property type="match status" value="1"/>
</dbReference>
<accession>A0A841HUJ4</accession>
<keyword evidence="3" id="KW-1185">Reference proteome</keyword>
<dbReference type="SUPFAM" id="SSF56784">
    <property type="entry name" value="HAD-like"/>
    <property type="match status" value="1"/>
</dbReference>
<dbReference type="InterPro" id="IPR050365">
    <property type="entry name" value="TIM50"/>
</dbReference>
<protein>
    <submittedName>
        <fullName evidence="2">RNA polymerase II subunit A small phosphatase-like protein</fullName>
        <ecNumber evidence="2">3.1.3.16</ecNumber>
    </submittedName>
</protein>
<evidence type="ECO:0000313" key="3">
    <source>
        <dbReference type="Proteomes" id="UP000588068"/>
    </source>
</evidence>
<reference evidence="2 3" key="1">
    <citation type="submission" date="2020-08" db="EMBL/GenBank/DDBJ databases">
        <title>Genomic Encyclopedia of Type Strains, Phase IV (KMG-IV): sequencing the most valuable type-strain genomes for metagenomic binning, comparative biology and taxonomic classification.</title>
        <authorList>
            <person name="Goeker M."/>
        </authorList>
    </citation>
    <scope>NUCLEOTIDE SEQUENCE [LARGE SCALE GENOMIC DNA]</scope>
    <source>
        <strain evidence="2 3">DSM 26723</strain>
    </source>
</reference>
<sequence>MIPRSAPPRFSTGDDGRILLILDLDETLVHAQEPPFSLDPHCVLFGYGIHLRPGLTDFLHQVTTGFRLAVWTSSSLDYASHVCNLIFPDPTTLEFIWARDKCTRRWEPESQTEVHAKRLAKLTRFGYDLRRVLVVDDSPEKHEKNYGNLVRISAFEGDPADAELLHLAKYLHELSQQPDMRRVEKRGWRSRRNTDRGAR</sequence>
<dbReference type="EMBL" id="JACHHZ010000006">
    <property type="protein sequence ID" value="MBB6095638.1"/>
    <property type="molecule type" value="Genomic_DNA"/>
</dbReference>
<organism evidence="2 3">
    <name type="scientific">Povalibacter uvarum</name>
    <dbReference type="NCBI Taxonomy" id="732238"/>
    <lineage>
        <taxon>Bacteria</taxon>
        <taxon>Pseudomonadati</taxon>
        <taxon>Pseudomonadota</taxon>
        <taxon>Gammaproteobacteria</taxon>
        <taxon>Steroidobacterales</taxon>
        <taxon>Steroidobacteraceae</taxon>
        <taxon>Povalibacter</taxon>
    </lineage>
</organism>
<gene>
    <name evidence="2" type="ORF">HNQ60_004529</name>
</gene>
<dbReference type="EC" id="3.1.3.16" evidence="2"/>
<dbReference type="AlphaFoldDB" id="A0A841HUJ4"/>
<dbReference type="InterPro" id="IPR004274">
    <property type="entry name" value="FCP1_dom"/>
</dbReference>
<proteinExistence type="predicted"/>
<dbReference type="Pfam" id="PF03031">
    <property type="entry name" value="NIF"/>
    <property type="match status" value="1"/>
</dbReference>
<dbReference type="RefSeq" id="WP_184335041.1">
    <property type="nucleotide sequence ID" value="NZ_JACHHZ010000006.1"/>
</dbReference>
<dbReference type="Gene3D" id="3.40.50.1000">
    <property type="entry name" value="HAD superfamily/HAD-like"/>
    <property type="match status" value="1"/>
</dbReference>
<evidence type="ECO:0000259" key="1">
    <source>
        <dbReference type="PROSITE" id="PS50969"/>
    </source>
</evidence>
<dbReference type="SMART" id="SM00577">
    <property type="entry name" value="CPDc"/>
    <property type="match status" value="1"/>
</dbReference>
<name>A0A841HUJ4_9GAMM</name>
<feature type="domain" description="FCP1 homology" evidence="1">
    <location>
        <begin position="13"/>
        <end position="174"/>
    </location>
</feature>
<comment type="caution">
    <text evidence="2">The sequence shown here is derived from an EMBL/GenBank/DDBJ whole genome shotgun (WGS) entry which is preliminary data.</text>
</comment>
<keyword evidence="2" id="KW-0378">Hydrolase</keyword>
<evidence type="ECO:0000313" key="2">
    <source>
        <dbReference type="EMBL" id="MBB6095638.1"/>
    </source>
</evidence>
<dbReference type="InterPro" id="IPR023214">
    <property type="entry name" value="HAD_sf"/>
</dbReference>